<keyword evidence="1 2" id="KW-0195">Cyclin</keyword>
<evidence type="ECO:0000256" key="2">
    <source>
        <dbReference type="RuleBase" id="RU000383"/>
    </source>
</evidence>
<dbReference type="InterPro" id="IPR004367">
    <property type="entry name" value="Cyclin_C-dom"/>
</dbReference>
<dbReference type="InterPro" id="IPR043198">
    <property type="entry name" value="Cyclin/Ssn8"/>
</dbReference>
<feature type="domain" description="Cyclin-like" evidence="4">
    <location>
        <begin position="69"/>
        <end position="163"/>
    </location>
</feature>
<evidence type="ECO:0000313" key="6">
    <source>
        <dbReference type="EMBL" id="KAF7493597.1"/>
    </source>
</evidence>
<dbReference type="SMART" id="SM00385">
    <property type="entry name" value="CYCLIN"/>
    <property type="match status" value="2"/>
</dbReference>
<dbReference type="InterPro" id="IPR006671">
    <property type="entry name" value="Cyclin_N"/>
</dbReference>
<dbReference type="OMA" id="AKCFKGN"/>
<gene>
    <name evidence="6" type="ORF">SSS_3042</name>
</gene>
<dbReference type="SMART" id="SM01332">
    <property type="entry name" value="Cyclin_C"/>
    <property type="match status" value="1"/>
</dbReference>
<feature type="region of interest" description="Disordered" evidence="3">
    <location>
        <begin position="277"/>
        <end position="322"/>
    </location>
</feature>
<dbReference type="Pfam" id="PF21797">
    <property type="entry name" value="CycT2-like_C"/>
    <property type="match status" value="1"/>
</dbReference>
<dbReference type="Gene3D" id="1.10.472.10">
    <property type="entry name" value="Cyclin-like"/>
    <property type="match status" value="2"/>
</dbReference>
<dbReference type="CDD" id="cd20531">
    <property type="entry name" value="CYCLIN_CCNK_rpt2"/>
    <property type="match status" value="1"/>
</dbReference>
<evidence type="ECO:0000256" key="1">
    <source>
        <dbReference type="ARBA" id="ARBA00023127"/>
    </source>
</evidence>
<protein>
    <submittedName>
        <fullName evidence="6">Cyclin-K</fullName>
    </submittedName>
</protein>
<feature type="compositionally biased region" description="Low complexity" evidence="3">
    <location>
        <begin position="10"/>
        <end position="30"/>
    </location>
</feature>
<dbReference type="OrthoDB" id="25002at2759"/>
<evidence type="ECO:0000259" key="4">
    <source>
        <dbReference type="SMART" id="SM00385"/>
    </source>
</evidence>
<keyword evidence="8" id="KW-1185">Reference proteome</keyword>
<evidence type="ECO:0000313" key="7">
    <source>
        <dbReference type="EnsemblMetazoa" id="KAF7493597.1"/>
    </source>
</evidence>
<feature type="domain" description="Cyclin C-terminal" evidence="5">
    <location>
        <begin position="172"/>
        <end position="308"/>
    </location>
</feature>
<name>A0A834RDF0_SARSC</name>
<feature type="compositionally biased region" description="Low complexity" evidence="3">
    <location>
        <begin position="284"/>
        <end position="301"/>
    </location>
</feature>
<dbReference type="SUPFAM" id="SSF47954">
    <property type="entry name" value="Cyclin-like"/>
    <property type="match status" value="2"/>
</dbReference>
<dbReference type="GO" id="GO:0006357">
    <property type="term" value="P:regulation of transcription by RNA polymerase II"/>
    <property type="evidence" value="ECO:0007669"/>
    <property type="project" value="InterPro"/>
</dbReference>
<sequence length="480" mass="53615">MTQMDSKSLTNSQTNNCGNQNNNPNGQQSSQHLTQYNWYFDKSELKRTPSILDNISYETERNYRNEGARFILNVGSQMKLRYDTLATGVVYFHRFYMRHSFRLFPHYVTAACCLFLAGKAEETPKKCKDIIKIAKTLLNDQLFSTFGDDPREEVLTLERIVLQTIRFDLQVEHPYKYLIIYAKCFKGNKDHIQEVLQVAWTFTNDSLCTTICLQWEPEIVAIAMIFLASKIRFYEITDWEGRLPHQKHWWDIYAKNLSVEILEDVCHQVLDLYSKPSEESQNRSPLPLTSPQQQQTPSSSSIMTNSPPIIETAPTTPSKSFTIQTGKTNQQLATNLNQSFQPALGMMPATIPSLSSTNVPGAPAVVINPHSGVPIPPPPPTAAAIPPPPPTIHCPPTLPPQSQQTWDPNMASFYQNYNFSVVGLAKNASFATTRAVHLPPPPPGISPIVLAAAPGLTTRLPPPPLPTPAFVANVNPHPGP</sequence>
<feature type="compositionally biased region" description="Polar residues" evidence="3">
    <location>
        <begin position="302"/>
        <end position="322"/>
    </location>
</feature>
<proteinExistence type="inferred from homology"/>
<dbReference type="Proteomes" id="UP000070412">
    <property type="component" value="Unassembled WGS sequence"/>
</dbReference>
<dbReference type="EnsemblMetazoa" id="SSS_3042s_mrna">
    <property type="protein sequence ID" value="KAF7493597.1"/>
    <property type="gene ID" value="SSS_3042"/>
</dbReference>
<feature type="region of interest" description="Disordered" evidence="3">
    <location>
        <begin position="1"/>
        <end position="30"/>
    </location>
</feature>
<dbReference type="InterPro" id="IPR013763">
    <property type="entry name" value="Cyclin-like_dom"/>
</dbReference>
<evidence type="ECO:0000256" key="3">
    <source>
        <dbReference type="SAM" id="MobiDB-lite"/>
    </source>
</evidence>
<dbReference type="CDD" id="cd20530">
    <property type="entry name" value="CYCLIN_CCNK_rpt1"/>
    <property type="match status" value="1"/>
</dbReference>
<evidence type="ECO:0000259" key="5">
    <source>
        <dbReference type="SMART" id="SM01332"/>
    </source>
</evidence>
<accession>A0A834RDF0</accession>
<comment type="similarity">
    <text evidence="2">Belongs to the cyclin family.</text>
</comment>
<organism evidence="6">
    <name type="scientific">Sarcoptes scabiei</name>
    <name type="common">Itch mite</name>
    <name type="synonym">Acarus scabiei</name>
    <dbReference type="NCBI Taxonomy" id="52283"/>
    <lineage>
        <taxon>Eukaryota</taxon>
        <taxon>Metazoa</taxon>
        <taxon>Ecdysozoa</taxon>
        <taxon>Arthropoda</taxon>
        <taxon>Chelicerata</taxon>
        <taxon>Arachnida</taxon>
        <taxon>Acari</taxon>
        <taxon>Acariformes</taxon>
        <taxon>Sarcoptiformes</taxon>
        <taxon>Astigmata</taxon>
        <taxon>Psoroptidia</taxon>
        <taxon>Sarcoptoidea</taxon>
        <taxon>Sarcoptidae</taxon>
        <taxon>Sarcoptinae</taxon>
        <taxon>Sarcoptes</taxon>
    </lineage>
</organism>
<dbReference type="PANTHER" id="PTHR10026">
    <property type="entry name" value="CYCLIN"/>
    <property type="match status" value="1"/>
</dbReference>
<feature type="domain" description="Cyclin-like" evidence="4">
    <location>
        <begin position="176"/>
        <end position="271"/>
    </location>
</feature>
<dbReference type="GO" id="GO:0016538">
    <property type="term" value="F:cyclin-dependent protein serine/threonine kinase regulator activity"/>
    <property type="evidence" value="ECO:0007669"/>
    <property type="project" value="InterPro"/>
</dbReference>
<dbReference type="EMBL" id="WVUK01000055">
    <property type="protein sequence ID" value="KAF7493597.1"/>
    <property type="molecule type" value="Genomic_DNA"/>
</dbReference>
<dbReference type="Pfam" id="PF00134">
    <property type="entry name" value="Cyclin_N"/>
    <property type="match status" value="1"/>
</dbReference>
<dbReference type="FunFam" id="1.10.472.10:FF:000021">
    <property type="entry name" value="Cyclin-K (Predicted)"/>
    <property type="match status" value="1"/>
</dbReference>
<dbReference type="AlphaFoldDB" id="A0A834RDF0"/>
<evidence type="ECO:0000313" key="8">
    <source>
        <dbReference type="Proteomes" id="UP000070412"/>
    </source>
</evidence>
<dbReference type="InterPro" id="IPR036915">
    <property type="entry name" value="Cyclin-like_sf"/>
</dbReference>
<reference evidence="8" key="1">
    <citation type="journal article" date="2020" name="PLoS Negl. Trop. Dis.">
        <title>High-quality nuclear genome for Sarcoptes scabiei-A critical resource for a neglected parasite.</title>
        <authorList>
            <person name="Korhonen P.K."/>
            <person name="Gasser R.B."/>
            <person name="Ma G."/>
            <person name="Wang T."/>
            <person name="Stroehlein A.J."/>
            <person name="Young N.D."/>
            <person name="Ang C.S."/>
            <person name="Fernando D.D."/>
            <person name="Lu H.C."/>
            <person name="Taylor S."/>
            <person name="Reynolds S.L."/>
            <person name="Mofiz E."/>
            <person name="Najaraj S.H."/>
            <person name="Gowda H."/>
            <person name="Madugundu A."/>
            <person name="Renuse S."/>
            <person name="Holt D."/>
            <person name="Pandey A."/>
            <person name="Papenfuss A.T."/>
            <person name="Fischer K."/>
        </authorList>
    </citation>
    <scope>NUCLEOTIDE SEQUENCE [LARGE SCALE GENOMIC DNA]</scope>
</reference>
<reference evidence="6" key="2">
    <citation type="submission" date="2020-01" db="EMBL/GenBank/DDBJ databases">
        <authorList>
            <person name="Korhonen P.K.K."/>
            <person name="Guangxu M.G."/>
            <person name="Wang T.W."/>
            <person name="Stroehlein A.J.S."/>
            <person name="Young N.D."/>
            <person name="Ang C.-S.A."/>
            <person name="Fernando D.W.F."/>
            <person name="Lu H.L."/>
            <person name="Taylor S.T."/>
            <person name="Ehtesham M.E.M."/>
            <person name="Najaraj S.H.N."/>
            <person name="Harsha G.H.G."/>
            <person name="Madugundu A.M."/>
            <person name="Renuse S.R."/>
            <person name="Holt D.H."/>
            <person name="Pandey A.P."/>
            <person name="Papenfuss A.P."/>
            <person name="Gasser R.B.G."/>
            <person name="Fischer K.F."/>
        </authorList>
    </citation>
    <scope>NUCLEOTIDE SEQUENCE</scope>
    <source>
        <strain evidence="6">SSS_KF_BRIS2020</strain>
    </source>
</reference>
<reference evidence="7" key="3">
    <citation type="submission" date="2022-06" db="UniProtKB">
        <authorList>
            <consortium name="EnsemblMetazoa"/>
        </authorList>
    </citation>
    <scope>IDENTIFICATION</scope>
</reference>